<keyword evidence="1" id="KW-0614">Plasmid</keyword>
<keyword evidence="2" id="KW-1185">Reference proteome</keyword>
<dbReference type="AlphaFoldDB" id="A0A7I7XPU8"/>
<evidence type="ECO:0000313" key="2">
    <source>
        <dbReference type="Proteomes" id="UP000466517"/>
    </source>
</evidence>
<dbReference type="PANTHER" id="PTHR36451">
    <property type="entry name" value="PAPS-DEPENDENT SULFOTRANSFERASE STF3"/>
    <property type="match status" value="1"/>
</dbReference>
<dbReference type="InterPro" id="IPR052736">
    <property type="entry name" value="Stf3_sulfotransferase"/>
</dbReference>
<reference evidence="1 2" key="1">
    <citation type="journal article" date="2019" name="Emerg. Microbes Infect.">
        <title>Comprehensive subspecies identification of 175 nontuberculous mycobacteria species based on 7547 genomic profiles.</title>
        <authorList>
            <person name="Matsumoto Y."/>
            <person name="Kinjo T."/>
            <person name="Motooka D."/>
            <person name="Nabeya D."/>
            <person name="Jung N."/>
            <person name="Uechi K."/>
            <person name="Horii T."/>
            <person name="Iida T."/>
            <person name="Fujita J."/>
            <person name="Nakamura S."/>
        </authorList>
    </citation>
    <scope>NUCLEOTIDE SEQUENCE [LARGE SCALE GENOMIC DNA]</scope>
    <source>
        <strain evidence="1 2">JCM 13574</strain>
        <plasmid evidence="2">pjcm13574 dna</plasmid>
    </source>
</reference>
<dbReference type="Gene3D" id="3.40.50.300">
    <property type="entry name" value="P-loop containing nucleotide triphosphate hydrolases"/>
    <property type="match status" value="1"/>
</dbReference>
<dbReference type="Proteomes" id="UP000466517">
    <property type="component" value="Plasmid pJCM13574"/>
</dbReference>
<name>A0A7I7XPU8_9MYCO</name>
<organism evidence="1 2">
    <name type="scientific">Mycolicibacterium madagascariense</name>
    <dbReference type="NCBI Taxonomy" id="212765"/>
    <lineage>
        <taxon>Bacteria</taxon>
        <taxon>Bacillati</taxon>
        <taxon>Actinomycetota</taxon>
        <taxon>Actinomycetes</taxon>
        <taxon>Mycobacteriales</taxon>
        <taxon>Mycobacteriaceae</taxon>
        <taxon>Mycolicibacterium</taxon>
    </lineage>
</organism>
<dbReference type="RefSeq" id="WP_163744791.1">
    <property type="nucleotide sequence ID" value="NZ_AP022611.1"/>
</dbReference>
<proteinExistence type="predicted"/>
<accession>A0A7I7XPU8</accession>
<dbReference type="InterPro" id="IPR027417">
    <property type="entry name" value="P-loop_NTPase"/>
</dbReference>
<protein>
    <submittedName>
        <fullName evidence="1">Putative sulfotransferase</fullName>
    </submittedName>
</protein>
<dbReference type="EMBL" id="AP022611">
    <property type="protein sequence ID" value="BBZ31277.1"/>
    <property type="molecule type" value="Genomic_DNA"/>
</dbReference>
<sequence length="395" mass="43877">MGSDTRAQTLSTEGLVDAASSATGLDDFGDDDWREGLERLVQALVEEAALTDVGTVAAHKELKYLLMARLGIVAHRTAHPEVSTADVIPPIVIVGQARTGTTILHDLLAQDLAARVPLTWEVQRPCPPPKASTYAVDPRIEAVDARIAAVGAAMPDLFGMHPMGARLGQECVCITTSAFRSILFATEYRIPSYARWLFEEADHEPAYDWHRTFLQHLQSRHPTDRWVLKSPGHIWTLSDLMSAYPAAMLVQTHRDPLRIIASVTSMYTTLRGTTSDDVDPTEIAAEWAEHIITGLDRSVTARQDGTLDAAKVVDVGFGDFMRDQVATVERIYAELGLPFTTDVRRCVTDFLADHPRDKHGGHRYTFAATGLDADEWRERAQRYQEFFDVPSERLD</sequence>
<geneLocation type="plasmid" evidence="2">
    <name>pjcm13574 dna</name>
</geneLocation>
<dbReference type="SUPFAM" id="SSF52540">
    <property type="entry name" value="P-loop containing nucleoside triphosphate hydrolases"/>
    <property type="match status" value="1"/>
</dbReference>
<dbReference type="KEGG" id="mmag:MMAD_55720"/>
<gene>
    <name evidence="1" type="ORF">MMAD_55720</name>
</gene>
<dbReference type="Pfam" id="PF13469">
    <property type="entry name" value="Sulfotransfer_3"/>
    <property type="match status" value="1"/>
</dbReference>
<evidence type="ECO:0000313" key="1">
    <source>
        <dbReference type="EMBL" id="BBZ31277.1"/>
    </source>
</evidence>
<dbReference type="PANTHER" id="PTHR36451:SF1">
    <property type="entry name" value="OMEGA-HYDROXY-BETA-DIHYDROMENAQUINONE-9 SULFOTRANSFERASE STF3"/>
    <property type="match status" value="1"/>
</dbReference>
<dbReference type="GO" id="GO:0016740">
    <property type="term" value="F:transferase activity"/>
    <property type="evidence" value="ECO:0007669"/>
    <property type="project" value="UniProtKB-KW"/>
</dbReference>
<keyword evidence="1" id="KW-0808">Transferase</keyword>